<name>A0A346FCE2_9CAUD</name>
<sequence length="83" mass="9208">MTFAKWLDTLVDEKGLDREVRFTKFGPQGTENSIALGNVLDAIKTAPKTEQAAIKSTLVRIDFRNGDVLHFFDHLAGALAFDI</sequence>
<evidence type="ECO:0000313" key="1">
    <source>
        <dbReference type="EMBL" id="AXN53367.1"/>
    </source>
</evidence>
<dbReference type="Proteomes" id="UP000259812">
    <property type="component" value="Genome"/>
</dbReference>
<dbReference type="EMBL" id="MH632120">
    <property type="protein sequence ID" value="AXN53367.1"/>
    <property type="molecule type" value="Genomic_DNA"/>
</dbReference>
<keyword evidence="2" id="KW-1185">Reference proteome</keyword>
<reference evidence="2" key="1">
    <citation type="submission" date="2018-07" db="EMBL/GenBank/DDBJ databases">
        <authorList>
            <person name="Quirk P.G."/>
            <person name="Krulwich T.A."/>
        </authorList>
    </citation>
    <scope>NUCLEOTIDE SEQUENCE [LARGE SCALE GENOMIC DNA]</scope>
</reference>
<evidence type="ECO:0000313" key="2">
    <source>
        <dbReference type="Proteomes" id="UP000259812"/>
    </source>
</evidence>
<dbReference type="RefSeq" id="YP_009949448.1">
    <property type="nucleotide sequence ID" value="NC_051580.1"/>
</dbReference>
<proteinExistence type="predicted"/>
<accession>A0A346FCE2</accession>
<dbReference type="GeneID" id="60320850"/>
<dbReference type="KEGG" id="vg:60320850"/>
<protein>
    <submittedName>
        <fullName evidence="1">Uncharacterized protein</fullName>
    </submittedName>
</protein>
<organism evidence="1 2">
    <name type="scientific">Mycobacterium phage Thonko</name>
    <dbReference type="NCBI Taxonomy" id="2282910"/>
    <lineage>
        <taxon>Viruses</taxon>
        <taxon>Duplodnaviria</taxon>
        <taxon>Heunggongvirae</taxon>
        <taxon>Uroviricota</taxon>
        <taxon>Caudoviricetes</taxon>
        <taxon>Bclasvirinae</taxon>
        <taxon>Thonkovirus</taxon>
        <taxon>Thonkovirus thonko</taxon>
    </lineage>
</organism>
<gene>
    <name evidence="1" type="primary">97</name>
    <name evidence="1" type="ORF">PBI_THONKO_97</name>
</gene>